<proteinExistence type="predicted"/>
<dbReference type="GO" id="GO:1990269">
    <property type="term" value="F:RNA polymerase II C-terminal domain phosphoserine binding"/>
    <property type="evidence" value="ECO:0007669"/>
    <property type="project" value="TreeGrafter"/>
</dbReference>
<feature type="compositionally biased region" description="Acidic residues" evidence="1">
    <location>
        <begin position="330"/>
        <end position="362"/>
    </location>
</feature>
<feature type="compositionally biased region" description="Acidic residues" evidence="1">
    <location>
        <begin position="376"/>
        <end position="389"/>
    </location>
</feature>
<feature type="compositionally biased region" description="Basic residues" evidence="1">
    <location>
        <begin position="295"/>
        <end position="311"/>
    </location>
</feature>
<dbReference type="InterPro" id="IPR007149">
    <property type="entry name" value="Leo1"/>
</dbReference>
<reference evidence="2" key="1">
    <citation type="submission" date="2018-03" db="EMBL/GenBank/DDBJ databases">
        <authorList>
            <person name="Guldener U."/>
        </authorList>
    </citation>
    <scope>NUCLEOTIDE SEQUENCE</scope>
</reference>
<organism evidence="2 3">
    <name type="scientific">Cephalotrichum gorgonifer</name>
    <dbReference type="NCBI Taxonomy" id="2041049"/>
    <lineage>
        <taxon>Eukaryota</taxon>
        <taxon>Fungi</taxon>
        <taxon>Dikarya</taxon>
        <taxon>Ascomycota</taxon>
        <taxon>Pezizomycotina</taxon>
        <taxon>Sordariomycetes</taxon>
        <taxon>Hypocreomycetidae</taxon>
        <taxon>Microascales</taxon>
        <taxon>Microascaceae</taxon>
        <taxon>Cephalotrichum</taxon>
    </lineage>
</organism>
<dbReference type="PANTHER" id="PTHR23146:SF0">
    <property type="entry name" value="RNA POLYMERASE-ASSOCIATED PROTEIN LEO1"/>
    <property type="match status" value="1"/>
</dbReference>
<evidence type="ECO:0000256" key="1">
    <source>
        <dbReference type="SAM" id="MobiDB-lite"/>
    </source>
</evidence>
<protein>
    <submittedName>
        <fullName evidence="2">Related to LEO1 Extremely hydrophilic protein</fullName>
    </submittedName>
</protein>
<dbReference type="PANTHER" id="PTHR23146">
    <property type="entry name" value="LEO1 PROTEIN"/>
    <property type="match status" value="1"/>
</dbReference>
<keyword evidence="3" id="KW-1185">Reference proteome</keyword>
<evidence type="ECO:0000313" key="3">
    <source>
        <dbReference type="Proteomes" id="UP001187682"/>
    </source>
</evidence>
<dbReference type="GO" id="GO:0006368">
    <property type="term" value="P:transcription elongation by RNA polymerase II"/>
    <property type="evidence" value="ECO:0007669"/>
    <property type="project" value="InterPro"/>
</dbReference>
<accession>A0AAE8SQY7</accession>
<comment type="caution">
    <text evidence="2">The sequence shown here is derived from an EMBL/GenBank/DDBJ whole genome shotgun (WGS) entry which is preliminary data.</text>
</comment>
<sequence>MSDSEDPVDLHDDGGDDLFGDDDDLAGSPLPQVLSDKDLDSDAEQANDAGGYDSDRDLDAPRHEDKVIAGIQIYRHRTPKTKNGMLASLKVPDFIKFVPEPFDPDNFVPTAWDIENARSDNPKPVVRWYRDRDSGELRSNANIFKWSDGSLSMSVGDEHFVIQKKELAPQPGKPYNELQDTHTYAAAAHLSSGLFMIVGHVGEEYTIRQNKSLEDDALQRLAMRMRAAKAEDEASRIIKTTHDPELQRKQAEIAEKERMKVQRRRENAAARMDGPRSGRGGGLLSIDELEGGRRSGGRKRGAPGGKSKKRRPEYDSDDDAPEGARRGEDYDLEDDFIAPSDEDEGEGEDDEEELLDDDDDDDDKPRSKRQKTKEISDDEDADGEEDEEARAEYSGRRRRNIIDDDDD</sequence>
<feature type="compositionally biased region" description="Acidic residues" evidence="1">
    <location>
        <begin position="14"/>
        <end position="25"/>
    </location>
</feature>
<dbReference type="Pfam" id="PF04004">
    <property type="entry name" value="Leo1"/>
    <property type="match status" value="1"/>
</dbReference>
<dbReference type="EMBL" id="ONZQ02000001">
    <property type="protein sequence ID" value="SPN97075.1"/>
    <property type="molecule type" value="Genomic_DNA"/>
</dbReference>
<name>A0AAE8SQY7_9PEZI</name>
<feature type="region of interest" description="Disordered" evidence="1">
    <location>
        <begin position="229"/>
        <end position="407"/>
    </location>
</feature>
<feature type="region of interest" description="Disordered" evidence="1">
    <location>
        <begin position="1"/>
        <end position="61"/>
    </location>
</feature>
<feature type="compositionally biased region" description="Basic and acidic residues" evidence="1">
    <location>
        <begin position="229"/>
        <end position="276"/>
    </location>
</feature>
<dbReference type="GO" id="GO:0016593">
    <property type="term" value="C:Cdc73/Paf1 complex"/>
    <property type="evidence" value="ECO:0007669"/>
    <property type="project" value="InterPro"/>
</dbReference>
<dbReference type="AlphaFoldDB" id="A0AAE8SQY7"/>
<evidence type="ECO:0000313" key="2">
    <source>
        <dbReference type="EMBL" id="SPN97075.1"/>
    </source>
</evidence>
<gene>
    <name evidence="2" type="ORF">DNG_00591</name>
</gene>
<dbReference type="Proteomes" id="UP001187682">
    <property type="component" value="Unassembled WGS sequence"/>
</dbReference>
<dbReference type="GO" id="GO:0032968">
    <property type="term" value="P:positive regulation of transcription elongation by RNA polymerase II"/>
    <property type="evidence" value="ECO:0007669"/>
    <property type="project" value="TreeGrafter"/>
</dbReference>